<keyword evidence="4" id="KW-1133">Transmembrane helix</keyword>
<dbReference type="Pfam" id="PF12833">
    <property type="entry name" value="HTH_18"/>
    <property type="match status" value="1"/>
</dbReference>
<gene>
    <name evidence="6" type="ORF">PBOR_09800</name>
</gene>
<keyword evidence="4" id="KW-0472">Membrane</keyword>
<dbReference type="HOGENOM" id="CLU_019175_1_0_9"/>
<evidence type="ECO:0000256" key="3">
    <source>
        <dbReference type="ARBA" id="ARBA00023163"/>
    </source>
</evidence>
<accession>A0A089L6S6</accession>
<dbReference type="PANTHER" id="PTHR43280:SF2">
    <property type="entry name" value="HTH-TYPE TRANSCRIPTIONAL REGULATOR EXSA"/>
    <property type="match status" value="1"/>
</dbReference>
<dbReference type="PROSITE" id="PS01124">
    <property type="entry name" value="HTH_ARAC_FAMILY_2"/>
    <property type="match status" value="1"/>
</dbReference>
<dbReference type="GO" id="GO:0043565">
    <property type="term" value="F:sequence-specific DNA binding"/>
    <property type="evidence" value="ECO:0007669"/>
    <property type="project" value="InterPro"/>
</dbReference>
<feature type="domain" description="HTH araC/xylS-type" evidence="5">
    <location>
        <begin position="686"/>
        <end position="785"/>
    </location>
</feature>
<evidence type="ECO:0000256" key="2">
    <source>
        <dbReference type="ARBA" id="ARBA00023125"/>
    </source>
</evidence>
<dbReference type="Proteomes" id="UP000029518">
    <property type="component" value="Chromosome"/>
</dbReference>
<dbReference type="KEGG" id="pbd:PBOR_09800"/>
<keyword evidence="4" id="KW-0812">Transmembrane</keyword>
<feature type="transmembrane region" description="Helical" evidence="4">
    <location>
        <begin position="12"/>
        <end position="36"/>
    </location>
</feature>
<keyword evidence="3" id="KW-0804">Transcription</keyword>
<sequence>MNFKYLWEKRKSIIVTWLVSYSAVLVVPMVVSLLVYMQSSQALKSEIHRANDSMLRQVRYTIDTQIDLMKRLNMEITWNTKLQDLMYSSKSSGDAQFTAYQLAKEFRMYQTSYASIDEFYVTWEQEAAVIRPGNVRDFATAFNTIHNTGTMNVGQWLENIHQSANNRFLLLPHLDSAEPRTGIAYLIHLPKDLNGRETGTVVVMADTGRFQQAIESISGFSGGQVLILNEENEVLLSNLPVSINQDSLLKHLPPDGSRMVNMPARDGDSELFYIQSSVSKLKYVLVIPSSIYWEKAEYVRRFTYISLFISLLSAGVLTWFFMRRNYSPIQKLVQLLTDKNSHEERTDWNELSFIQRAISNTRREKETIALQMQIHQHVLRSNMLNRLLKGKMDTLLPYEEALKSFDIQLRSDDFAVILFVVENSESLSAQLPGIDLNEKNKLVQFIISNVVEELAGHYHHAGYMVEVDEMMVCLVNCGEPESVLFREDLATIAAEAQRFLSSYQMDLTVSIGGIHSSLPGIAEAYREAVDAMAYKMVLGKQEIITYDEIRSEQADHPQTGYYYPLQVEQQIINMIKVGDFEQATRLISEVTDRNFNQPITSLTLARCLIFNLAGTMVKAVNELGGGDNSLLGDNPLWLDKIIACDTILEMKAELQTLLAEVCAYAAARLEQNVSHERAESLRDLVVKVTEHIEEHYSDSNLSVNLIGEHFNLKGSYLSKLFKNQTGEGVLDYINKYRIGQAKAMIRARQGSIADIAKLAGYNEAATFIRVFKKYEGITPGKYKEING</sequence>
<dbReference type="InterPro" id="IPR020449">
    <property type="entry name" value="Tscrpt_reg_AraC-type_HTH"/>
</dbReference>
<protein>
    <submittedName>
        <fullName evidence="6">AraC family transcriptional regulator</fullName>
    </submittedName>
</protein>
<feature type="transmembrane region" description="Helical" evidence="4">
    <location>
        <begin position="302"/>
        <end position="322"/>
    </location>
</feature>
<evidence type="ECO:0000259" key="5">
    <source>
        <dbReference type="PROSITE" id="PS01124"/>
    </source>
</evidence>
<evidence type="ECO:0000256" key="4">
    <source>
        <dbReference type="SAM" id="Phobius"/>
    </source>
</evidence>
<dbReference type="PRINTS" id="PR00032">
    <property type="entry name" value="HTHARAC"/>
</dbReference>
<dbReference type="SUPFAM" id="SSF46689">
    <property type="entry name" value="Homeodomain-like"/>
    <property type="match status" value="1"/>
</dbReference>
<dbReference type="AlphaFoldDB" id="A0A089L6S6"/>
<proteinExistence type="predicted"/>
<keyword evidence="2" id="KW-0238">DNA-binding</keyword>
<dbReference type="EMBL" id="CP009285">
    <property type="protein sequence ID" value="AIQ57191.1"/>
    <property type="molecule type" value="Genomic_DNA"/>
</dbReference>
<dbReference type="GO" id="GO:0003700">
    <property type="term" value="F:DNA-binding transcription factor activity"/>
    <property type="evidence" value="ECO:0007669"/>
    <property type="project" value="InterPro"/>
</dbReference>
<keyword evidence="1" id="KW-0805">Transcription regulation</keyword>
<name>A0A089L6S6_PAEBO</name>
<keyword evidence="7" id="KW-1185">Reference proteome</keyword>
<dbReference type="InterPro" id="IPR009057">
    <property type="entry name" value="Homeodomain-like_sf"/>
</dbReference>
<dbReference type="PANTHER" id="PTHR43280">
    <property type="entry name" value="ARAC-FAMILY TRANSCRIPTIONAL REGULATOR"/>
    <property type="match status" value="1"/>
</dbReference>
<evidence type="ECO:0000256" key="1">
    <source>
        <dbReference type="ARBA" id="ARBA00023015"/>
    </source>
</evidence>
<organism evidence="6 7">
    <name type="scientific">Paenibacillus borealis</name>
    <dbReference type="NCBI Taxonomy" id="160799"/>
    <lineage>
        <taxon>Bacteria</taxon>
        <taxon>Bacillati</taxon>
        <taxon>Bacillota</taxon>
        <taxon>Bacilli</taxon>
        <taxon>Bacillales</taxon>
        <taxon>Paenibacillaceae</taxon>
        <taxon>Paenibacillus</taxon>
    </lineage>
</organism>
<dbReference type="InterPro" id="IPR018060">
    <property type="entry name" value="HTH_AraC"/>
</dbReference>
<dbReference type="SMART" id="SM00342">
    <property type="entry name" value="HTH_ARAC"/>
    <property type="match status" value="1"/>
</dbReference>
<dbReference type="Gene3D" id="1.10.10.60">
    <property type="entry name" value="Homeodomain-like"/>
    <property type="match status" value="2"/>
</dbReference>
<dbReference type="Pfam" id="PF17853">
    <property type="entry name" value="GGDEF_2"/>
    <property type="match status" value="1"/>
</dbReference>
<dbReference type="InterPro" id="IPR041522">
    <property type="entry name" value="CdaR_GGDEF"/>
</dbReference>
<evidence type="ECO:0000313" key="7">
    <source>
        <dbReference type="Proteomes" id="UP000029518"/>
    </source>
</evidence>
<reference evidence="6" key="1">
    <citation type="submission" date="2014-08" db="EMBL/GenBank/DDBJ databases">
        <title>Comparative genomics of the Paenibacillus odorifer group.</title>
        <authorList>
            <person name="den Bakker H.C."/>
            <person name="Tsai Y.-C.Y.-C."/>
            <person name="Martin N."/>
            <person name="Korlach J."/>
            <person name="Wiedmann M."/>
        </authorList>
    </citation>
    <scope>NUCLEOTIDE SEQUENCE [LARGE SCALE GENOMIC DNA]</scope>
    <source>
        <strain evidence="6">DSM 13188</strain>
    </source>
</reference>
<evidence type="ECO:0000313" key="6">
    <source>
        <dbReference type="EMBL" id="AIQ57191.1"/>
    </source>
</evidence>